<feature type="domain" description="TRPM SLOG" evidence="12">
    <location>
        <begin position="131"/>
        <end position="401"/>
    </location>
</feature>
<feature type="coiled-coil region" evidence="8">
    <location>
        <begin position="1228"/>
        <end position="1255"/>
    </location>
</feature>
<dbReference type="Pfam" id="PF18139">
    <property type="entry name" value="LSDAT_euk"/>
    <property type="match status" value="1"/>
</dbReference>
<dbReference type="GO" id="GO:0005261">
    <property type="term" value="F:monoatomic cation channel activity"/>
    <property type="evidence" value="ECO:0007669"/>
    <property type="project" value="TreeGrafter"/>
</dbReference>
<keyword evidence="6 10" id="KW-0472">Membrane</keyword>
<feature type="transmembrane region" description="Helical" evidence="10">
    <location>
        <begin position="1020"/>
        <end position="1040"/>
    </location>
</feature>
<comment type="caution">
    <text evidence="14">The sequence shown here is derived from an EMBL/GenBank/DDBJ whole genome shotgun (WGS) entry which is preliminary data.</text>
</comment>
<evidence type="ECO:0000259" key="13">
    <source>
        <dbReference type="Pfam" id="PF25508"/>
    </source>
</evidence>
<name>A0A7I8XAM9_BURXY</name>
<comment type="subcellular location">
    <subcellularLocation>
        <location evidence="1">Membrane</location>
        <topology evidence="1">Multi-pass membrane protein</topology>
    </subcellularLocation>
</comment>
<accession>A0A7I8XAM9</accession>
<feature type="transmembrane region" description="Helical" evidence="10">
    <location>
        <begin position="919"/>
        <end position="935"/>
    </location>
</feature>
<dbReference type="Pfam" id="PF00520">
    <property type="entry name" value="Ion_trans"/>
    <property type="match status" value="1"/>
</dbReference>
<evidence type="ECO:0000256" key="4">
    <source>
        <dbReference type="ARBA" id="ARBA00022989"/>
    </source>
</evidence>
<reference evidence="14" key="1">
    <citation type="submission" date="2020-09" db="EMBL/GenBank/DDBJ databases">
        <authorList>
            <person name="Kikuchi T."/>
        </authorList>
    </citation>
    <scope>NUCLEOTIDE SEQUENCE</scope>
    <source>
        <strain evidence="14">Ka4C1</strain>
    </source>
</reference>
<evidence type="ECO:0000256" key="1">
    <source>
        <dbReference type="ARBA" id="ARBA00004141"/>
    </source>
</evidence>
<dbReference type="Pfam" id="PF25508">
    <property type="entry name" value="TRPM2"/>
    <property type="match status" value="1"/>
</dbReference>
<sequence length="1377" mass="157821">MALHRSNSISYLCDNYQNYHSLQLKNHLRRRRESPVVGNNEGSPLPSSWIEQTFKKYECIKYIPDPLSDRCGCGRLSSHHTQLALSRFTLSMVKPVHPGKQKWKIKEHTLAQPTDAYGTIEFQGGMHPHKAQYVRLSFDSNPADVFHLMEKVWKLKRPRLVITIHGGSANFDMPDRLGQLFREGLLKAAETTGAWIITSGMDRGVVRHVAKALDEAGISARMRSRLVTIGIAPWGVLRKREMFTGKDAHVQYDRLCLFKSKGKYSALNDRHTYFLLADNGTVGRAGADIFLRKRLEEYLAKNGTFGTIRARKIPILCVALEGGINTLNSIHQYLTSNPPIPTIICEGSGRISNLLAFTYSNIKDDGNLSLECQEKLLEGVKELIGDDNKIVEEVREKILSCARLKGLITVFRMNENDHMDADQTILKALLKGQNLCPAEQLSLTLVWNRVDIARSEVFTEDQDWQIKHLHNVLMDALILNRVEFVKLLLEKGVSIKKFLNIDTLEQLYNSDPTALNTLSHLIDDNSTSGSDKIAIPDIADIIEKLMGNAFRCHYSTRAFKQLYERCRGRKHMSKIESLHFKLMPSKSMDSLLAPQRKDEQQSEAEDHFEHPFNDLFLWAVLTRRHEMARCLWLYGEHGMAKALMAIRLYKTMSREVACDYTEVEASNQLREFADDFKDCSLELLNHCHEQDDVKTMRLLTAELPSWGHHTCLSLAVMANNKRFLAHPCCQILLADLWHGGLRFRSQSNIKVIVAVVFPPAILLLDFKTPEQKKNQRKNSLITTEEELNDYKHDSKTSLHNLHKGSWYNKFRKNSSNGHGRTQSKRGSNDIILNENTNFLANRETRALTVIEENRKDSVFIRRERSLRRTLSSAWSKFELFYGAPITSFWIWTLSFCLFLLTFCYVLLIEFAAKVTYTEWGLFAYVVGLTMEHFRKLLVLESSNLIEKVKVFYTRYWNILTTIGVITFMIGFYFRFDADRIHTLSRVILASNSVIWHMKLFDFLSVHPRLGPYITMAGKMVLAMSYIIIMLLVTLMAFGVARQSITFPHEKWGWILVRNIFYKPYFMLYGEVYAGEIDTCGDEGTNCVPGGWIPPVLMTIFLLVANILLINMLIAIFNNIFNVTNAMSQQVWMFQRYQQVLEYESTPIIPPPFTPFVHIWLLCKYVKRKICGTKATYQAYNNNAEFSIKVYFDEADLKHLHDFEEDCLDDLSRRKFNCALLSHKHLQSSLELSNKLNELSEENVVLKTKMEKLSRNLEHIVNYQNKLLKVIEGDKSEDKGIIVRHERTSQKRRPKAEIPPLAQVQGERLQNPPNISLPAQLMRARNSVSLSEDLDQMEELSGQIGGNPSTSLTPTAPNVITTRSSSCSSTSSVGSNFF</sequence>
<dbReference type="EMBL" id="CAJFCV020000001">
    <property type="protein sequence ID" value="CAG9083027.1"/>
    <property type="molecule type" value="Genomic_DNA"/>
</dbReference>
<dbReference type="OrthoDB" id="301415at2759"/>
<keyword evidence="15" id="KW-1185">Reference proteome</keyword>
<feature type="domain" description="Ion transport" evidence="11">
    <location>
        <begin position="890"/>
        <end position="1125"/>
    </location>
</feature>
<evidence type="ECO:0000256" key="7">
    <source>
        <dbReference type="ARBA" id="ARBA00023303"/>
    </source>
</evidence>
<keyword evidence="2" id="KW-0813">Transport</keyword>
<protein>
    <submittedName>
        <fullName evidence="14">(pine wood nematode) hypothetical protein</fullName>
    </submittedName>
</protein>
<feature type="compositionally biased region" description="Polar residues" evidence="9">
    <location>
        <begin position="1345"/>
        <end position="1359"/>
    </location>
</feature>
<dbReference type="InterPro" id="IPR050927">
    <property type="entry name" value="TRPM"/>
</dbReference>
<evidence type="ECO:0000256" key="6">
    <source>
        <dbReference type="ARBA" id="ARBA00023136"/>
    </source>
</evidence>
<dbReference type="SMR" id="A0A7I8XAM9"/>
<feature type="transmembrane region" description="Helical" evidence="10">
    <location>
        <begin position="1099"/>
        <end position="1120"/>
    </location>
</feature>
<evidence type="ECO:0000259" key="12">
    <source>
        <dbReference type="Pfam" id="PF18139"/>
    </source>
</evidence>
<dbReference type="Proteomes" id="UP000659654">
    <property type="component" value="Unassembled WGS sequence"/>
</dbReference>
<evidence type="ECO:0000313" key="15">
    <source>
        <dbReference type="Proteomes" id="UP000659654"/>
    </source>
</evidence>
<dbReference type="InterPro" id="IPR005821">
    <property type="entry name" value="Ion_trans_dom"/>
</dbReference>
<evidence type="ECO:0000256" key="5">
    <source>
        <dbReference type="ARBA" id="ARBA00023065"/>
    </source>
</evidence>
<evidence type="ECO:0000256" key="8">
    <source>
        <dbReference type="SAM" id="Coils"/>
    </source>
</evidence>
<dbReference type="InterPro" id="IPR057366">
    <property type="entry name" value="TRPM-like"/>
</dbReference>
<keyword evidence="7" id="KW-0407">Ion channel</keyword>
<evidence type="ECO:0000256" key="9">
    <source>
        <dbReference type="SAM" id="MobiDB-lite"/>
    </source>
</evidence>
<evidence type="ECO:0000256" key="3">
    <source>
        <dbReference type="ARBA" id="ARBA00022692"/>
    </source>
</evidence>
<feature type="transmembrane region" description="Helical" evidence="10">
    <location>
        <begin position="955"/>
        <end position="975"/>
    </location>
</feature>
<keyword evidence="3 10" id="KW-0812">Transmembrane</keyword>
<keyword evidence="8" id="KW-0175">Coiled coil</keyword>
<dbReference type="EMBL" id="CAJFDI010000001">
    <property type="protein sequence ID" value="CAD5208832.1"/>
    <property type="molecule type" value="Genomic_DNA"/>
</dbReference>
<keyword evidence="5" id="KW-0406">Ion transport</keyword>
<gene>
    <name evidence="14" type="ORF">BXYJ_LOCUS1068</name>
</gene>
<proteinExistence type="predicted"/>
<evidence type="ECO:0000259" key="11">
    <source>
        <dbReference type="Pfam" id="PF00520"/>
    </source>
</evidence>
<feature type="region of interest" description="Disordered" evidence="9">
    <location>
        <begin position="1341"/>
        <end position="1377"/>
    </location>
</feature>
<keyword evidence="4 10" id="KW-1133">Transmembrane helix</keyword>
<feature type="domain" description="TRPM-like" evidence="13">
    <location>
        <begin position="456"/>
        <end position="726"/>
    </location>
</feature>
<dbReference type="PANTHER" id="PTHR13800">
    <property type="entry name" value="TRANSIENT RECEPTOR POTENTIAL CATION CHANNEL, SUBFAMILY M, MEMBER 6"/>
    <property type="match status" value="1"/>
</dbReference>
<dbReference type="GO" id="GO:0030001">
    <property type="term" value="P:metal ion transport"/>
    <property type="evidence" value="ECO:0007669"/>
    <property type="project" value="TreeGrafter"/>
</dbReference>
<feature type="transmembrane region" description="Helical" evidence="10">
    <location>
        <begin position="888"/>
        <end position="907"/>
    </location>
</feature>
<dbReference type="PANTHER" id="PTHR13800:SF1">
    <property type="entry name" value="TRANSIENT RECEPTOR POTENTIAL CATION CHANNEL TRPM"/>
    <property type="match status" value="1"/>
</dbReference>
<dbReference type="GO" id="GO:0005886">
    <property type="term" value="C:plasma membrane"/>
    <property type="evidence" value="ECO:0007669"/>
    <property type="project" value="TreeGrafter"/>
</dbReference>
<feature type="compositionally biased region" description="Low complexity" evidence="9">
    <location>
        <begin position="1360"/>
        <end position="1377"/>
    </location>
</feature>
<dbReference type="InterPro" id="IPR041491">
    <property type="entry name" value="TRPM_SLOG"/>
</dbReference>
<organism evidence="14 15">
    <name type="scientific">Bursaphelenchus xylophilus</name>
    <name type="common">Pinewood nematode worm</name>
    <name type="synonym">Aphelenchoides xylophilus</name>
    <dbReference type="NCBI Taxonomy" id="6326"/>
    <lineage>
        <taxon>Eukaryota</taxon>
        <taxon>Metazoa</taxon>
        <taxon>Ecdysozoa</taxon>
        <taxon>Nematoda</taxon>
        <taxon>Chromadorea</taxon>
        <taxon>Rhabditida</taxon>
        <taxon>Tylenchina</taxon>
        <taxon>Tylenchomorpha</taxon>
        <taxon>Aphelenchoidea</taxon>
        <taxon>Aphelenchoididae</taxon>
        <taxon>Bursaphelenchus</taxon>
    </lineage>
</organism>
<dbReference type="Proteomes" id="UP000582659">
    <property type="component" value="Unassembled WGS sequence"/>
</dbReference>
<evidence type="ECO:0000313" key="14">
    <source>
        <dbReference type="EMBL" id="CAD5208832.1"/>
    </source>
</evidence>
<evidence type="ECO:0000256" key="2">
    <source>
        <dbReference type="ARBA" id="ARBA00022448"/>
    </source>
</evidence>
<evidence type="ECO:0000256" key="10">
    <source>
        <dbReference type="SAM" id="Phobius"/>
    </source>
</evidence>